<organism evidence="1 2">
    <name type="scientific">Anaerocolumna cellulosilytica</name>
    <dbReference type="NCBI Taxonomy" id="433286"/>
    <lineage>
        <taxon>Bacteria</taxon>
        <taxon>Bacillati</taxon>
        <taxon>Bacillota</taxon>
        <taxon>Clostridia</taxon>
        <taxon>Lachnospirales</taxon>
        <taxon>Lachnospiraceae</taxon>
        <taxon>Anaerocolumna</taxon>
    </lineage>
</organism>
<dbReference type="AlphaFoldDB" id="A0A6S6QR31"/>
<dbReference type="Pfam" id="PF01841">
    <property type="entry name" value="Transglut_core"/>
    <property type="match status" value="1"/>
</dbReference>
<name>A0A6S6QR31_9FIRM</name>
<dbReference type="Gene3D" id="3.10.620.30">
    <property type="match status" value="1"/>
</dbReference>
<protein>
    <submittedName>
        <fullName evidence="1">Uncharacterized protein</fullName>
    </submittedName>
</protein>
<dbReference type="Pfam" id="PF02368">
    <property type="entry name" value="Big_2"/>
    <property type="match status" value="1"/>
</dbReference>
<dbReference type="Proteomes" id="UP000515561">
    <property type="component" value="Chromosome"/>
</dbReference>
<gene>
    <name evidence="1" type="ORF">acsn021_06330</name>
</gene>
<dbReference type="InterPro" id="IPR002931">
    <property type="entry name" value="Transglutaminase-like"/>
</dbReference>
<accession>A0A6S6QR31</accession>
<dbReference type="SMART" id="SM00635">
    <property type="entry name" value="BID_2"/>
    <property type="match status" value="1"/>
</dbReference>
<dbReference type="EMBL" id="AP023367">
    <property type="protein sequence ID" value="BCJ93064.1"/>
    <property type="molecule type" value="Genomic_DNA"/>
</dbReference>
<dbReference type="InterPro" id="IPR008964">
    <property type="entry name" value="Invasin/intimin_cell_adhesion"/>
</dbReference>
<keyword evidence="2" id="KW-1185">Reference proteome</keyword>
<dbReference type="SUPFAM" id="SSF54001">
    <property type="entry name" value="Cysteine proteinases"/>
    <property type="match status" value="1"/>
</dbReference>
<sequence length="468" mass="51458">MIKKRYTISAFVFTILILICVKFTNQLITISASTKSTTIALNMTSTYLTKGESTTLKITGTPKKIIWTSTNKNIAVVTSAGKVTAVGYGNAYINATVNNKDYKCKITVVNPAKITFQPTYTTVFVNGDEISLNPVSNLYSASDIKKMGISYKVTGNTTVKINNTGMVTADSAGDFKVVASVHGKKIKTIDMKAVTYDGFVVPDLWLETNIEEYVGFAKDILPLMKDVEIISTNNEIAVAEKSYHIDLNSNYKRCEGIYVKGIKEGTCYIKVTVAGITKELKVVVGDGYEKLDPVGAVKSNDLSGYTGKALDTLTAVRKFLDDNNLFSSTLSDKEKVTLIQTYLNSTYSGKFVDDTYKDLISGVIMTGSGVCASYAETFSFLCDIIGIEVYYCIGSADNGSGYGFAGHAWNKAKIDGTWYYIDTYWNAGLKSFKYFLSEKLWADHRLIEEGYFFVIMNSGVPPYSNSLE</sequence>
<evidence type="ECO:0000313" key="2">
    <source>
        <dbReference type="Proteomes" id="UP000515561"/>
    </source>
</evidence>
<dbReference type="RefSeq" id="WP_184096018.1">
    <property type="nucleotide sequence ID" value="NZ_AP023367.1"/>
</dbReference>
<dbReference type="InterPro" id="IPR003343">
    <property type="entry name" value="Big_2"/>
</dbReference>
<reference evidence="1 2" key="1">
    <citation type="journal article" date="2016" name="Int. J. Syst. Evol. Microbiol.">
        <title>Descriptions of Anaerotaenia torta gen. nov., sp. nov. and Anaerocolumna cellulosilytica gen. nov., sp. nov. isolated from a methanogenic reactor of cattle waste.</title>
        <authorList>
            <person name="Uek A."/>
            <person name="Ohtaki Y."/>
            <person name="Kaku N."/>
            <person name="Ueki K."/>
        </authorList>
    </citation>
    <scope>NUCLEOTIDE SEQUENCE [LARGE SCALE GENOMIC DNA]</scope>
    <source>
        <strain evidence="1 2">SN021</strain>
    </source>
</reference>
<evidence type="ECO:0000313" key="1">
    <source>
        <dbReference type="EMBL" id="BCJ93064.1"/>
    </source>
</evidence>
<dbReference type="InterPro" id="IPR038765">
    <property type="entry name" value="Papain-like_cys_pep_sf"/>
</dbReference>
<dbReference type="SUPFAM" id="SSF49373">
    <property type="entry name" value="Invasin/intimin cell-adhesion fragments"/>
    <property type="match status" value="1"/>
</dbReference>
<dbReference type="Gene3D" id="2.60.40.1080">
    <property type="match status" value="1"/>
</dbReference>
<dbReference type="KEGG" id="acel:acsn021_06330"/>
<proteinExistence type="predicted"/>